<dbReference type="Proteomes" id="UP000728032">
    <property type="component" value="Unassembled WGS sequence"/>
</dbReference>
<name>A0A7R9M172_9ACAR</name>
<evidence type="ECO:0000256" key="8">
    <source>
        <dbReference type="ARBA" id="ARBA00022989"/>
    </source>
</evidence>
<organism evidence="16">
    <name type="scientific">Oppiella nova</name>
    <dbReference type="NCBI Taxonomy" id="334625"/>
    <lineage>
        <taxon>Eukaryota</taxon>
        <taxon>Metazoa</taxon>
        <taxon>Ecdysozoa</taxon>
        <taxon>Arthropoda</taxon>
        <taxon>Chelicerata</taxon>
        <taxon>Arachnida</taxon>
        <taxon>Acari</taxon>
        <taxon>Acariformes</taxon>
        <taxon>Sarcoptiformes</taxon>
        <taxon>Oribatida</taxon>
        <taxon>Brachypylina</taxon>
        <taxon>Oppioidea</taxon>
        <taxon>Oppiidae</taxon>
        <taxon>Oppiella</taxon>
    </lineage>
</organism>
<feature type="domain" description="Fucosyltransferase C-terminal" evidence="14">
    <location>
        <begin position="447"/>
        <end position="621"/>
    </location>
</feature>
<feature type="compositionally biased region" description="Basic and acidic residues" evidence="13">
    <location>
        <begin position="251"/>
        <end position="291"/>
    </location>
</feature>
<feature type="compositionally biased region" description="Polar residues" evidence="13">
    <location>
        <begin position="1"/>
        <end position="12"/>
    </location>
</feature>
<comment type="similarity">
    <text evidence="3 12">Belongs to the glycosyltransferase 10 family.</text>
</comment>
<evidence type="ECO:0000256" key="7">
    <source>
        <dbReference type="ARBA" id="ARBA00022968"/>
    </source>
</evidence>
<evidence type="ECO:0000259" key="15">
    <source>
        <dbReference type="Pfam" id="PF17039"/>
    </source>
</evidence>
<feature type="region of interest" description="Disordered" evidence="13">
    <location>
        <begin position="169"/>
        <end position="206"/>
    </location>
</feature>
<evidence type="ECO:0000256" key="3">
    <source>
        <dbReference type="ARBA" id="ARBA00008919"/>
    </source>
</evidence>
<dbReference type="InterPro" id="IPR031481">
    <property type="entry name" value="Glyco_tran_10_N"/>
</dbReference>
<comment type="pathway">
    <text evidence="2">Protein modification; protein glycosylation.</text>
</comment>
<dbReference type="EMBL" id="CAJPVJ010004805">
    <property type="protein sequence ID" value="CAG2168935.1"/>
    <property type="molecule type" value="Genomic_DNA"/>
</dbReference>
<dbReference type="GO" id="GO:0032580">
    <property type="term" value="C:Golgi cisterna membrane"/>
    <property type="evidence" value="ECO:0007669"/>
    <property type="project" value="UniProtKB-SubCell"/>
</dbReference>
<keyword evidence="8" id="KW-1133">Transmembrane helix</keyword>
<dbReference type="PANTHER" id="PTHR48438:SF1">
    <property type="entry name" value="ALPHA-(1,3)-FUCOSYLTRANSFERASE C-RELATED"/>
    <property type="match status" value="1"/>
</dbReference>
<proteinExistence type="inferred from homology"/>
<evidence type="ECO:0000256" key="5">
    <source>
        <dbReference type="ARBA" id="ARBA00022679"/>
    </source>
</evidence>
<evidence type="ECO:0000256" key="13">
    <source>
        <dbReference type="SAM" id="MobiDB-lite"/>
    </source>
</evidence>
<dbReference type="Gene3D" id="3.40.50.11660">
    <property type="entry name" value="Glycosyl transferase family 10, C-terminal domain"/>
    <property type="match status" value="1"/>
</dbReference>
<feature type="compositionally biased region" description="Low complexity" evidence="13">
    <location>
        <begin position="35"/>
        <end position="46"/>
    </location>
</feature>
<evidence type="ECO:0000256" key="12">
    <source>
        <dbReference type="RuleBase" id="RU003832"/>
    </source>
</evidence>
<keyword evidence="6 12" id="KW-0812">Transmembrane</keyword>
<protein>
    <recommendedName>
        <fullName evidence="12">Fucosyltransferase</fullName>
        <ecNumber evidence="12">2.4.1.-</ecNumber>
    </recommendedName>
</protein>
<evidence type="ECO:0000256" key="9">
    <source>
        <dbReference type="ARBA" id="ARBA00023034"/>
    </source>
</evidence>
<evidence type="ECO:0000256" key="1">
    <source>
        <dbReference type="ARBA" id="ARBA00004447"/>
    </source>
</evidence>
<keyword evidence="9 12" id="KW-0333">Golgi apparatus</keyword>
<evidence type="ECO:0000256" key="4">
    <source>
        <dbReference type="ARBA" id="ARBA00022676"/>
    </source>
</evidence>
<evidence type="ECO:0000256" key="2">
    <source>
        <dbReference type="ARBA" id="ARBA00004922"/>
    </source>
</evidence>
<keyword evidence="5 12" id="KW-0808">Transferase</keyword>
<dbReference type="UniPathway" id="UPA00378"/>
<evidence type="ECO:0000313" key="16">
    <source>
        <dbReference type="EMBL" id="CAD7651677.1"/>
    </source>
</evidence>
<dbReference type="AlphaFoldDB" id="A0A7R9M172"/>
<feature type="compositionally biased region" description="Gly residues" evidence="13">
    <location>
        <begin position="169"/>
        <end position="181"/>
    </location>
</feature>
<keyword evidence="7" id="KW-0735">Signal-anchor</keyword>
<evidence type="ECO:0000313" key="17">
    <source>
        <dbReference type="Proteomes" id="UP000728032"/>
    </source>
</evidence>
<dbReference type="InterPro" id="IPR055270">
    <property type="entry name" value="Glyco_tran_10_C"/>
</dbReference>
<gene>
    <name evidence="16" type="ORF">ONB1V03_LOCUS8419</name>
</gene>
<accession>A0A7R9M172</accession>
<evidence type="ECO:0000256" key="6">
    <source>
        <dbReference type="ARBA" id="ARBA00022692"/>
    </source>
</evidence>
<dbReference type="EMBL" id="OC919630">
    <property type="protein sequence ID" value="CAD7651677.1"/>
    <property type="molecule type" value="Genomic_DNA"/>
</dbReference>
<dbReference type="SUPFAM" id="SSF53756">
    <property type="entry name" value="UDP-Glycosyltransferase/glycogen phosphorylase"/>
    <property type="match status" value="1"/>
</dbReference>
<keyword evidence="11" id="KW-0325">Glycoprotein</keyword>
<keyword evidence="17" id="KW-1185">Reference proteome</keyword>
<feature type="compositionally biased region" description="Basic residues" evidence="13">
    <location>
        <begin position="16"/>
        <end position="29"/>
    </location>
</feature>
<dbReference type="PANTHER" id="PTHR48438">
    <property type="entry name" value="ALPHA-(1,3)-FUCOSYLTRANSFERASE C-RELATED"/>
    <property type="match status" value="1"/>
</dbReference>
<dbReference type="EC" id="2.4.1.-" evidence="12"/>
<dbReference type="Pfam" id="PF17039">
    <property type="entry name" value="Glyco_tran_10_N"/>
    <property type="match status" value="1"/>
</dbReference>
<feature type="compositionally biased region" description="Basic and acidic residues" evidence="13">
    <location>
        <begin position="187"/>
        <end position="206"/>
    </location>
</feature>
<comment type="subcellular location">
    <subcellularLocation>
        <location evidence="1 12">Golgi apparatus</location>
        <location evidence="1 12">Golgi stack membrane</location>
        <topology evidence="1 12">Single-pass type II membrane protein</topology>
    </subcellularLocation>
</comment>
<evidence type="ECO:0000256" key="11">
    <source>
        <dbReference type="ARBA" id="ARBA00023180"/>
    </source>
</evidence>
<sequence>MLSNSSPLTENESAGRRRGKSGAGVRHRLNCLPTLSSLHSHSSSSVKKNKSLKVGMNTSKPIKTTTKKDNFVIKLGNQQFMQHMTKTGTSSMSVNKDKEESGDQCFTFQQKVKVFFVLLMIPSAVVVFTNNNKFNNDNNSNQLQYDPRTGHPYLPGHFPGAGAFPNGMPGGYGGGFPGNGFPGQRFPGRDGRPNYPDWMRRPDDPGEAMREHLEQMNGRNEENESYDPEDKNLYNNNEEIEKHFMNQMSDTEPHEEPNERKDEKPVNNVENSKKLNEKQIETNAKKEEVQHSSDSGKTAPVKESGNSDVFMKPNDKEMKTIMLWTPIDEPVMEGNQAFIDAKCVINKCIFVTNKLLVDQSDAIVFSARHLPTYKPPNFRSKQQKWIFFSSDSPQYDTQEELNSMSLAFNWSWTYRSDSDIIYNAANVEQMDWESNKSFKDSDIFYDWRKKTKMILSIQHNCHPNREESNYVNQFKSYIDIDIHSKCSDNQNPMDITNQTELKALSEKYLFILVFESYCKDFVSKRLHQYLEHSIIPIVKGGADYSKIVPQNSVINTNDFTSAKDLADYVLDIGTDFQKYKKFFEWKRNHKISYKRKDFCQLCVKLHKRDNSGHHSFQLKEWWFAGTHCKH</sequence>
<evidence type="ECO:0000259" key="14">
    <source>
        <dbReference type="Pfam" id="PF00852"/>
    </source>
</evidence>
<dbReference type="OrthoDB" id="427096at2759"/>
<evidence type="ECO:0000256" key="10">
    <source>
        <dbReference type="ARBA" id="ARBA00023136"/>
    </source>
</evidence>
<keyword evidence="10" id="KW-0472">Membrane</keyword>
<reference evidence="16" key="1">
    <citation type="submission" date="2020-11" db="EMBL/GenBank/DDBJ databases">
        <authorList>
            <person name="Tran Van P."/>
        </authorList>
    </citation>
    <scope>NUCLEOTIDE SEQUENCE</scope>
</reference>
<dbReference type="Pfam" id="PF00852">
    <property type="entry name" value="Glyco_transf_10"/>
    <property type="match status" value="1"/>
</dbReference>
<keyword evidence="4 12" id="KW-0328">Glycosyltransferase</keyword>
<dbReference type="GO" id="GO:0008417">
    <property type="term" value="F:fucosyltransferase activity"/>
    <property type="evidence" value="ECO:0007669"/>
    <property type="project" value="InterPro"/>
</dbReference>
<feature type="domain" description="Fucosyltransferase N-terminal" evidence="15">
    <location>
        <begin position="317"/>
        <end position="422"/>
    </location>
</feature>
<dbReference type="InterPro" id="IPR001503">
    <property type="entry name" value="Glyco_trans_10"/>
</dbReference>
<feature type="region of interest" description="Disordered" evidence="13">
    <location>
        <begin position="1"/>
        <end position="61"/>
    </location>
</feature>
<feature type="region of interest" description="Disordered" evidence="13">
    <location>
        <begin position="248"/>
        <end position="312"/>
    </location>
</feature>
<dbReference type="InterPro" id="IPR038577">
    <property type="entry name" value="GT10-like_C_sf"/>
</dbReference>